<reference evidence="3" key="1">
    <citation type="journal article" date="2019" name="Int. J. Syst. Evol. Microbiol.">
        <title>The Global Catalogue of Microorganisms (GCM) 10K type strain sequencing project: providing services to taxonomists for standard genome sequencing and annotation.</title>
        <authorList>
            <consortium name="The Broad Institute Genomics Platform"/>
            <consortium name="The Broad Institute Genome Sequencing Center for Infectious Disease"/>
            <person name="Wu L."/>
            <person name="Ma J."/>
        </authorList>
    </citation>
    <scope>NUCLEOTIDE SEQUENCE [LARGE SCALE GENOMIC DNA]</scope>
    <source>
        <strain evidence="3">JCM 17917</strain>
    </source>
</reference>
<evidence type="ECO:0000313" key="2">
    <source>
        <dbReference type="EMBL" id="GAA4309493.1"/>
    </source>
</evidence>
<dbReference type="SUPFAM" id="SSF55486">
    <property type="entry name" value="Metalloproteases ('zincins'), catalytic domain"/>
    <property type="match status" value="1"/>
</dbReference>
<dbReference type="Pfam" id="PF01833">
    <property type="entry name" value="TIG"/>
    <property type="match status" value="1"/>
</dbReference>
<protein>
    <recommendedName>
        <fullName evidence="1">IPT/TIG domain-containing protein</fullName>
    </recommendedName>
</protein>
<dbReference type="SUPFAM" id="SSF81296">
    <property type="entry name" value="E set domains"/>
    <property type="match status" value="1"/>
</dbReference>
<feature type="domain" description="IPT/TIG" evidence="1">
    <location>
        <begin position="185"/>
        <end position="272"/>
    </location>
</feature>
<organism evidence="2 3">
    <name type="scientific">Nibribacter koreensis</name>
    <dbReference type="NCBI Taxonomy" id="1084519"/>
    <lineage>
        <taxon>Bacteria</taxon>
        <taxon>Pseudomonadati</taxon>
        <taxon>Bacteroidota</taxon>
        <taxon>Cytophagia</taxon>
        <taxon>Cytophagales</taxon>
        <taxon>Hymenobacteraceae</taxon>
        <taxon>Nibribacter</taxon>
    </lineage>
</organism>
<gene>
    <name evidence="2" type="ORF">GCM10023183_26700</name>
</gene>
<dbReference type="InterPro" id="IPR002909">
    <property type="entry name" value="IPT_dom"/>
</dbReference>
<dbReference type="InterPro" id="IPR014756">
    <property type="entry name" value="Ig_E-set"/>
</dbReference>
<sequence>MAQAWAQIDNASLVPLSLEERMAAADLVLEGKVIAKKSFWDSRHENIYTVNQVEVYKVFKGTSSPSTVEVITEGGRVGMQLHVYSATLQLQTQQQGVFFLQTAKGKNAAAQFKVFGSMQGFIKYKVANKSAQDPFARYASIEQELYPALTKLRGASLRVLRANPALEEGATKTTERTQELRRAIPQISDFTPKSLRAGTGDILTITGNNFGATRGTGYVEFPDADDGGKSFIKPLDTDYISWSNTQIRVKVPTYGTDGGTAGTGKFRVVNSDPATATAATDLLIIFAYSNVGYDDDVRNLPLKSYSPEHINQNKKGGYTFRFGASFEANKPALYAFKRSMNEWSCATLINWDTQAGANVVRTADDNINSVRFANTSELPANVLGRTISRYSGCIIGQDVNFWVEEIDMEFAPNFAWQYGPEQPTNVQYDFESVTLHELGHAHQLSHLILPRAVMHYAVGRGQVSRVLSQENDIAGGRYVMAQNASPQFCEEPVMIPKQQSACAIPVETVMLQGTYQTGSNTVLLEWEIENELNVVTYVVERSKDGITYEEIGRVTATNRGVYEFIDQSPLPTLTYYRLRILKNNNTTELSEIAQVAGPEFTNLISPNPGGSEVFLNFNTTQNDVVTLEFFDTAGRFFGAISIDVLPAVKRYGVQLPDLATGYYIIRWRTASQSGNFRFYKIE</sequence>
<evidence type="ECO:0000313" key="3">
    <source>
        <dbReference type="Proteomes" id="UP001501844"/>
    </source>
</evidence>
<accession>A0ABP8FS15</accession>
<keyword evidence="3" id="KW-1185">Reference proteome</keyword>
<dbReference type="Gene3D" id="2.60.40.10">
    <property type="entry name" value="Immunoglobulins"/>
    <property type="match status" value="2"/>
</dbReference>
<evidence type="ECO:0000259" key="1">
    <source>
        <dbReference type="Pfam" id="PF01833"/>
    </source>
</evidence>
<name>A0ABP8FS15_9BACT</name>
<dbReference type="EMBL" id="BAABGX010000002">
    <property type="protein sequence ID" value="GAA4309493.1"/>
    <property type="molecule type" value="Genomic_DNA"/>
</dbReference>
<proteinExistence type="predicted"/>
<dbReference type="Gene3D" id="3.40.390.10">
    <property type="entry name" value="Collagenase (Catalytic Domain)"/>
    <property type="match status" value="1"/>
</dbReference>
<comment type="caution">
    <text evidence="2">The sequence shown here is derived from an EMBL/GenBank/DDBJ whole genome shotgun (WGS) entry which is preliminary data.</text>
</comment>
<dbReference type="InterPro" id="IPR013783">
    <property type="entry name" value="Ig-like_fold"/>
</dbReference>
<dbReference type="Proteomes" id="UP001501844">
    <property type="component" value="Unassembled WGS sequence"/>
</dbReference>
<dbReference type="CDD" id="cd00102">
    <property type="entry name" value="IPT"/>
    <property type="match status" value="1"/>
</dbReference>
<dbReference type="InterPro" id="IPR024079">
    <property type="entry name" value="MetalloPept_cat_dom_sf"/>
</dbReference>